<dbReference type="InterPro" id="IPR010923">
    <property type="entry name" value="T(6)A37_SUA5"/>
</dbReference>
<comment type="similarity">
    <text evidence="2 13">Belongs to the SUA5 family.</text>
</comment>
<comment type="function">
    <text evidence="13">Required for the formation of a threonylcarbamoyl group on adenosine at position 37 (t(6)A37) in tRNAs that read codons beginning with adenine.</text>
</comment>
<dbReference type="Proteomes" id="UP001241747">
    <property type="component" value="Unassembled WGS sequence"/>
</dbReference>
<keyword evidence="7 13" id="KW-0819">tRNA processing</keyword>
<dbReference type="Gene3D" id="3.40.50.11030">
    <property type="entry name" value="Threonylcarbamoyl-AMP synthase, C-terminal domain"/>
    <property type="match status" value="1"/>
</dbReference>
<dbReference type="RefSeq" id="WP_237346901.1">
    <property type="nucleotide sequence ID" value="NZ_JABWGX010000025.1"/>
</dbReference>
<dbReference type="PANTHER" id="PTHR17490">
    <property type="entry name" value="SUA5"/>
    <property type="match status" value="1"/>
</dbReference>
<evidence type="ECO:0000313" key="17">
    <source>
        <dbReference type="Proteomes" id="UP001241747"/>
    </source>
</evidence>
<dbReference type="EC" id="2.7.7.87" evidence="3 13"/>
<evidence type="ECO:0000256" key="3">
    <source>
        <dbReference type="ARBA" id="ARBA00012584"/>
    </source>
</evidence>
<dbReference type="NCBIfam" id="TIGR00057">
    <property type="entry name" value="L-threonylcarbamoyladenylate synthase"/>
    <property type="match status" value="1"/>
</dbReference>
<organism evidence="16 17">
    <name type="scientific">Xanthobacter agilis</name>
    <dbReference type="NCBI Taxonomy" id="47492"/>
    <lineage>
        <taxon>Bacteria</taxon>
        <taxon>Pseudomonadati</taxon>
        <taxon>Pseudomonadota</taxon>
        <taxon>Alphaproteobacteria</taxon>
        <taxon>Hyphomicrobiales</taxon>
        <taxon>Xanthobacteraceae</taxon>
        <taxon>Xanthobacter</taxon>
    </lineage>
</organism>
<dbReference type="InterPro" id="IPR006070">
    <property type="entry name" value="Sua5-like_dom"/>
</dbReference>
<keyword evidence="10 13" id="KW-0067">ATP-binding</keyword>
<evidence type="ECO:0000256" key="7">
    <source>
        <dbReference type="ARBA" id="ARBA00022694"/>
    </source>
</evidence>
<keyword evidence="9 13" id="KW-0547">Nucleotide-binding</keyword>
<evidence type="ECO:0000256" key="10">
    <source>
        <dbReference type="ARBA" id="ARBA00022840"/>
    </source>
</evidence>
<evidence type="ECO:0000256" key="9">
    <source>
        <dbReference type="ARBA" id="ARBA00022741"/>
    </source>
</evidence>
<keyword evidence="8 13" id="KW-0548">Nucleotidyltransferase</keyword>
<evidence type="ECO:0000256" key="1">
    <source>
        <dbReference type="ARBA" id="ARBA00004496"/>
    </source>
</evidence>
<evidence type="ECO:0000313" key="16">
    <source>
        <dbReference type="EMBL" id="MDQ0507558.1"/>
    </source>
</evidence>
<dbReference type="PROSITE" id="PS51163">
    <property type="entry name" value="YRDC"/>
    <property type="match status" value="1"/>
</dbReference>
<dbReference type="Gene3D" id="3.90.870.10">
    <property type="entry name" value="DHBP synthase"/>
    <property type="match status" value="1"/>
</dbReference>
<keyword evidence="17" id="KW-1185">Reference proteome</keyword>
<evidence type="ECO:0000256" key="2">
    <source>
        <dbReference type="ARBA" id="ARBA00007663"/>
    </source>
</evidence>
<evidence type="ECO:0000256" key="13">
    <source>
        <dbReference type="PIRNR" id="PIRNR004930"/>
    </source>
</evidence>
<evidence type="ECO:0000256" key="8">
    <source>
        <dbReference type="ARBA" id="ARBA00022695"/>
    </source>
</evidence>
<sequence length="367" mass="36971">MVRSQGPIPPGTGPGTPQPGSPEPGPPRPAPRAPARDTRVVGADAQGLARAARRLKAGGLVAFPTETVYGLGADAANPHAVAALYAAKGRPAFNPLISHLADREQAFALGAFSPAARRLAEAFWPGPLTLVVPYAGGGRVCDLARAGLDTIALRVPAHPLAQALIAAFGGPVVAPSANRSGHVSPTTPEHVLDDMAGLIDLVMAGGETRVGVESTILDLTGGTPRLLRPGGLTRDTIEARLGAPLADAAPGDDARPAAPGRLASHYAPRARVRLEADAVAPGEALLTFAGARPPGSADAATILDLSPGGDLAEAAAHLYGALRRLDASGAPAIAVVPLPRAGLGEAIADRLARAAAPRPSSNDEPQP</sequence>
<dbReference type="InterPro" id="IPR050156">
    <property type="entry name" value="TC-AMP_synthase_SUA5"/>
</dbReference>
<dbReference type="SUPFAM" id="SSF55821">
    <property type="entry name" value="YrdC/RibB"/>
    <property type="match status" value="1"/>
</dbReference>
<comment type="subcellular location">
    <subcellularLocation>
        <location evidence="1 13">Cytoplasm</location>
    </subcellularLocation>
</comment>
<evidence type="ECO:0000256" key="6">
    <source>
        <dbReference type="ARBA" id="ARBA00022679"/>
    </source>
</evidence>
<dbReference type="EMBL" id="JAUSVY010000028">
    <property type="protein sequence ID" value="MDQ0507558.1"/>
    <property type="molecule type" value="Genomic_DNA"/>
</dbReference>
<feature type="compositionally biased region" description="Pro residues" evidence="14">
    <location>
        <begin position="7"/>
        <end position="32"/>
    </location>
</feature>
<dbReference type="GO" id="GO:0061710">
    <property type="term" value="F:L-threonylcarbamoyladenylate synthase"/>
    <property type="evidence" value="ECO:0007669"/>
    <property type="project" value="UniProtKB-EC"/>
</dbReference>
<protein>
    <recommendedName>
        <fullName evidence="4 13">Threonylcarbamoyl-AMP synthase</fullName>
        <shortName evidence="13">TC-AMP synthase</shortName>
        <ecNumber evidence="3 13">2.7.7.87</ecNumber>
    </recommendedName>
    <alternativeName>
        <fullName evidence="11 13">L-threonylcarbamoyladenylate synthase</fullName>
    </alternativeName>
</protein>
<dbReference type="InterPro" id="IPR038385">
    <property type="entry name" value="Sua5/YwlC_C"/>
</dbReference>
<dbReference type="PIRSF" id="PIRSF004930">
    <property type="entry name" value="Tln_factor_SUA5"/>
    <property type="match status" value="1"/>
</dbReference>
<name>A0ABU0LKB3_XANAG</name>
<dbReference type="Pfam" id="PF03481">
    <property type="entry name" value="Sua5_C"/>
    <property type="match status" value="1"/>
</dbReference>
<comment type="caution">
    <text evidence="16">The sequence shown here is derived from an EMBL/GenBank/DDBJ whole genome shotgun (WGS) entry which is preliminary data.</text>
</comment>
<dbReference type="Pfam" id="PF01300">
    <property type="entry name" value="Sua5_yciO_yrdC"/>
    <property type="match status" value="1"/>
</dbReference>
<evidence type="ECO:0000256" key="5">
    <source>
        <dbReference type="ARBA" id="ARBA00022490"/>
    </source>
</evidence>
<gene>
    <name evidence="16" type="ORF">QOZ94_004382</name>
</gene>
<dbReference type="PANTHER" id="PTHR17490:SF16">
    <property type="entry name" value="THREONYLCARBAMOYL-AMP SYNTHASE"/>
    <property type="match status" value="1"/>
</dbReference>
<evidence type="ECO:0000256" key="12">
    <source>
        <dbReference type="ARBA" id="ARBA00048366"/>
    </source>
</evidence>
<feature type="region of interest" description="Disordered" evidence="14">
    <location>
        <begin position="1"/>
        <end position="39"/>
    </location>
</feature>
<accession>A0ABU0LKB3</accession>
<evidence type="ECO:0000256" key="11">
    <source>
        <dbReference type="ARBA" id="ARBA00029774"/>
    </source>
</evidence>
<proteinExistence type="inferred from homology"/>
<feature type="domain" description="YrdC-like" evidence="15">
    <location>
        <begin position="45"/>
        <end position="232"/>
    </location>
</feature>
<evidence type="ECO:0000259" key="15">
    <source>
        <dbReference type="PROSITE" id="PS51163"/>
    </source>
</evidence>
<reference evidence="16 17" key="1">
    <citation type="submission" date="2023-07" db="EMBL/GenBank/DDBJ databases">
        <title>Genomic Encyclopedia of Type Strains, Phase IV (KMG-IV): sequencing the most valuable type-strain genomes for metagenomic binning, comparative biology and taxonomic classification.</title>
        <authorList>
            <person name="Goeker M."/>
        </authorList>
    </citation>
    <scope>NUCLEOTIDE SEQUENCE [LARGE SCALE GENOMIC DNA]</scope>
    <source>
        <strain evidence="16 17">DSM 3770</strain>
    </source>
</reference>
<dbReference type="InterPro" id="IPR017945">
    <property type="entry name" value="DHBP_synth_RibB-like_a/b_dom"/>
</dbReference>
<evidence type="ECO:0000256" key="4">
    <source>
        <dbReference type="ARBA" id="ARBA00015492"/>
    </source>
</evidence>
<dbReference type="InterPro" id="IPR005145">
    <property type="entry name" value="Sua5_C"/>
</dbReference>
<keyword evidence="5 13" id="KW-0963">Cytoplasm</keyword>
<evidence type="ECO:0000256" key="14">
    <source>
        <dbReference type="SAM" id="MobiDB-lite"/>
    </source>
</evidence>
<keyword evidence="6 13" id="KW-0808">Transferase</keyword>
<comment type="catalytic activity">
    <reaction evidence="12 13">
        <text>L-threonine + hydrogencarbonate + ATP = L-threonylcarbamoyladenylate + diphosphate + H2O</text>
        <dbReference type="Rhea" id="RHEA:36407"/>
        <dbReference type="ChEBI" id="CHEBI:15377"/>
        <dbReference type="ChEBI" id="CHEBI:17544"/>
        <dbReference type="ChEBI" id="CHEBI:30616"/>
        <dbReference type="ChEBI" id="CHEBI:33019"/>
        <dbReference type="ChEBI" id="CHEBI:57926"/>
        <dbReference type="ChEBI" id="CHEBI:73682"/>
        <dbReference type="EC" id="2.7.7.87"/>
    </reaction>
</comment>